<evidence type="ECO:0000313" key="1">
    <source>
        <dbReference type="EMBL" id="GAA0761969.1"/>
    </source>
</evidence>
<keyword evidence="2" id="KW-1185">Reference proteome</keyword>
<comment type="caution">
    <text evidence="1">The sequence shown here is derived from an EMBL/GenBank/DDBJ whole genome shotgun (WGS) entry which is preliminary data.</text>
</comment>
<sequence length="57" mass="6655">MLYIKLKNMAKIYSKEVLNSTSKPMRPSAKTIKSILDFSKAMTVVQYRNLQFENIQN</sequence>
<name>A0ABN1KCM1_9FLAO</name>
<proteinExistence type="predicted"/>
<evidence type="ECO:0000313" key="2">
    <source>
        <dbReference type="Proteomes" id="UP001500185"/>
    </source>
</evidence>
<gene>
    <name evidence="1" type="ORF">GCM10009433_21910</name>
</gene>
<dbReference type="EMBL" id="BAAAGG010000021">
    <property type="protein sequence ID" value="GAA0761969.1"/>
    <property type="molecule type" value="Genomic_DNA"/>
</dbReference>
<dbReference type="Proteomes" id="UP001500185">
    <property type="component" value="Unassembled WGS sequence"/>
</dbReference>
<accession>A0ABN1KCM1</accession>
<reference evidence="1 2" key="1">
    <citation type="journal article" date="2019" name="Int. J. Syst. Evol. Microbiol.">
        <title>The Global Catalogue of Microorganisms (GCM) 10K type strain sequencing project: providing services to taxonomists for standard genome sequencing and annotation.</title>
        <authorList>
            <consortium name="The Broad Institute Genomics Platform"/>
            <consortium name="The Broad Institute Genome Sequencing Center for Infectious Disease"/>
            <person name="Wu L."/>
            <person name="Ma J."/>
        </authorList>
    </citation>
    <scope>NUCLEOTIDE SEQUENCE [LARGE SCALE GENOMIC DNA]</scope>
    <source>
        <strain evidence="1 2">JCM 16231</strain>
    </source>
</reference>
<organism evidence="1 2">
    <name type="scientific">Psychroflexus lacisalsi</name>
    <dbReference type="NCBI Taxonomy" id="503928"/>
    <lineage>
        <taxon>Bacteria</taxon>
        <taxon>Pseudomonadati</taxon>
        <taxon>Bacteroidota</taxon>
        <taxon>Flavobacteriia</taxon>
        <taxon>Flavobacteriales</taxon>
        <taxon>Flavobacteriaceae</taxon>
        <taxon>Psychroflexus</taxon>
    </lineage>
</organism>
<protein>
    <submittedName>
        <fullName evidence="1">Uncharacterized protein</fullName>
    </submittedName>
</protein>